<dbReference type="GO" id="GO:0030638">
    <property type="term" value="P:polyketide metabolic process"/>
    <property type="evidence" value="ECO:0007669"/>
    <property type="project" value="InterPro"/>
</dbReference>
<dbReference type="PANTHER" id="PTHR38436:SF1">
    <property type="entry name" value="ESTER CYCLASE"/>
    <property type="match status" value="1"/>
</dbReference>
<organism evidence="1 2">
    <name type="scientific">Erythrobacter mangrovi</name>
    <dbReference type="NCBI Taxonomy" id="2739433"/>
    <lineage>
        <taxon>Bacteria</taxon>
        <taxon>Pseudomonadati</taxon>
        <taxon>Pseudomonadota</taxon>
        <taxon>Alphaproteobacteria</taxon>
        <taxon>Sphingomonadales</taxon>
        <taxon>Erythrobacteraceae</taxon>
        <taxon>Erythrobacter/Porphyrobacter group</taxon>
        <taxon>Erythrobacter</taxon>
    </lineage>
</organism>
<dbReference type="InterPro" id="IPR032710">
    <property type="entry name" value="NTF2-like_dom_sf"/>
</dbReference>
<gene>
    <name evidence="1" type="ORF">HQR01_02230</name>
</gene>
<keyword evidence="2" id="KW-1185">Reference proteome</keyword>
<dbReference type="Proteomes" id="UP000504693">
    <property type="component" value="Chromosome"/>
</dbReference>
<dbReference type="AlphaFoldDB" id="A0A7D4B8E3"/>
<accession>A0A7D4B8E3</accession>
<dbReference type="EMBL" id="CP053921">
    <property type="protein sequence ID" value="QKG70281.1"/>
    <property type="molecule type" value="Genomic_DNA"/>
</dbReference>
<dbReference type="PANTHER" id="PTHR38436">
    <property type="entry name" value="POLYKETIDE CYCLASE SNOAL-LIKE DOMAIN"/>
    <property type="match status" value="1"/>
</dbReference>
<proteinExistence type="predicted"/>
<dbReference type="KEGG" id="emv:HQR01_02230"/>
<evidence type="ECO:0000313" key="2">
    <source>
        <dbReference type="Proteomes" id="UP000504693"/>
    </source>
</evidence>
<dbReference type="SUPFAM" id="SSF54427">
    <property type="entry name" value="NTF2-like"/>
    <property type="match status" value="1"/>
</dbReference>
<evidence type="ECO:0000313" key="1">
    <source>
        <dbReference type="EMBL" id="QKG70281.1"/>
    </source>
</evidence>
<dbReference type="RefSeq" id="WP_173212167.1">
    <property type="nucleotide sequence ID" value="NZ_CP053921.1"/>
</dbReference>
<reference evidence="1 2" key="1">
    <citation type="submission" date="2020-05" db="EMBL/GenBank/DDBJ databases">
        <title>Erythrobacter mangrovi sp. nov., isolated from rhizosphere soil of mangrove plant (Kandelia candel).</title>
        <authorList>
            <person name="Ye Y.H."/>
        </authorList>
    </citation>
    <scope>NUCLEOTIDE SEQUENCE [LARGE SCALE GENOMIC DNA]</scope>
    <source>
        <strain evidence="1 2">EB310</strain>
    </source>
</reference>
<dbReference type="InterPro" id="IPR009959">
    <property type="entry name" value="Cyclase_SnoaL-like"/>
</dbReference>
<sequence>MMHDMSRKRRLADFIRLIWDQGDLEAADAFLSPAYTIHHDPGDPWDGRTLDLPAYKERVRISRSAFPDQMFDIQAMYADGDGVAMTWLWAATHLGDLPGYPATGKPVRMSGATVYGFDAADRITGHWQIADRLSIYQQLQVNSLQNQ</sequence>
<protein>
    <submittedName>
        <fullName evidence="1">Ester cyclase</fullName>
    </submittedName>
</protein>
<name>A0A7D4B8E3_9SPHN</name>
<dbReference type="Gene3D" id="3.10.450.50">
    <property type="match status" value="1"/>
</dbReference>
<dbReference type="Pfam" id="PF07366">
    <property type="entry name" value="SnoaL"/>
    <property type="match status" value="1"/>
</dbReference>